<accession>A0A0A8ZL48</accession>
<dbReference type="EMBL" id="GBRH01258364">
    <property type="protein sequence ID" value="JAD39531.1"/>
    <property type="molecule type" value="Transcribed_RNA"/>
</dbReference>
<protein>
    <submittedName>
        <fullName evidence="1">Uncharacterized protein</fullName>
    </submittedName>
</protein>
<reference evidence="1" key="2">
    <citation type="journal article" date="2015" name="Data Brief">
        <title>Shoot transcriptome of the giant reed, Arundo donax.</title>
        <authorList>
            <person name="Barrero R.A."/>
            <person name="Guerrero F.D."/>
            <person name="Moolhuijzen P."/>
            <person name="Goolsby J.A."/>
            <person name="Tidwell J."/>
            <person name="Bellgard S.E."/>
            <person name="Bellgard M.I."/>
        </authorList>
    </citation>
    <scope>NUCLEOTIDE SEQUENCE</scope>
    <source>
        <tissue evidence="1">Shoot tissue taken approximately 20 cm above the soil surface</tissue>
    </source>
</reference>
<proteinExistence type="predicted"/>
<dbReference type="AlphaFoldDB" id="A0A0A8ZL48"/>
<sequence length="25" mass="2905">MEAAPIPQKNCFHTLHHIPVKRHLS</sequence>
<evidence type="ECO:0000313" key="1">
    <source>
        <dbReference type="EMBL" id="JAD39531.1"/>
    </source>
</evidence>
<reference evidence="1" key="1">
    <citation type="submission" date="2014-09" db="EMBL/GenBank/DDBJ databases">
        <authorList>
            <person name="Magalhaes I.L.F."/>
            <person name="Oliveira U."/>
            <person name="Santos F.R."/>
            <person name="Vidigal T.H.D.A."/>
            <person name="Brescovit A.D."/>
            <person name="Santos A.J."/>
        </authorList>
    </citation>
    <scope>NUCLEOTIDE SEQUENCE</scope>
    <source>
        <tissue evidence="1">Shoot tissue taken approximately 20 cm above the soil surface</tissue>
    </source>
</reference>
<name>A0A0A8ZL48_ARUDO</name>
<organism evidence="1">
    <name type="scientific">Arundo donax</name>
    <name type="common">Giant reed</name>
    <name type="synonym">Donax arundinaceus</name>
    <dbReference type="NCBI Taxonomy" id="35708"/>
    <lineage>
        <taxon>Eukaryota</taxon>
        <taxon>Viridiplantae</taxon>
        <taxon>Streptophyta</taxon>
        <taxon>Embryophyta</taxon>
        <taxon>Tracheophyta</taxon>
        <taxon>Spermatophyta</taxon>
        <taxon>Magnoliopsida</taxon>
        <taxon>Liliopsida</taxon>
        <taxon>Poales</taxon>
        <taxon>Poaceae</taxon>
        <taxon>PACMAD clade</taxon>
        <taxon>Arundinoideae</taxon>
        <taxon>Arundineae</taxon>
        <taxon>Arundo</taxon>
    </lineage>
</organism>